<dbReference type="Proteomes" id="UP000051789">
    <property type="component" value="Unassembled WGS sequence"/>
</dbReference>
<dbReference type="AlphaFoldDB" id="A0A0R2C4F8"/>
<dbReference type="InterPro" id="IPR013750">
    <property type="entry name" value="GHMP_kinase_C_dom"/>
</dbReference>
<dbReference type="Gene3D" id="3.30.230.10">
    <property type="match status" value="1"/>
</dbReference>
<feature type="domain" description="Galactokinase N-terminal" evidence="15">
    <location>
        <begin position="15"/>
        <end position="61"/>
    </location>
</feature>
<dbReference type="PATRIC" id="fig|1423810.4.peg.1844"/>
<evidence type="ECO:0000256" key="2">
    <source>
        <dbReference type="ARBA" id="ARBA00022490"/>
    </source>
</evidence>
<dbReference type="PIRSF" id="PIRSF000530">
    <property type="entry name" value="Galactokinase"/>
    <property type="match status" value="1"/>
</dbReference>
<evidence type="ECO:0000256" key="7">
    <source>
        <dbReference type="ARBA" id="ARBA00022840"/>
    </source>
</evidence>
<dbReference type="InterPro" id="IPR006206">
    <property type="entry name" value="Mevalonate/galactokinase"/>
</dbReference>
<evidence type="ECO:0000259" key="15">
    <source>
        <dbReference type="Pfam" id="PF10509"/>
    </source>
</evidence>
<comment type="similarity">
    <text evidence="1 11">Belongs to the GHMP kinase family. GalK subfamily.</text>
</comment>
<dbReference type="UniPathway" id="UPA00214"/>
<dbReference type="EMBL" id="AYZK01000007">
    <property type="protein sequence ID" value="KRM86605.1"/>
    <property type="molecule type" value="Genomic_DNA"/>
</dbReference>
<dbReference type="InterPro" id="IPR020568">
    <property type="entry name" value="Ribosomal_Su5_D2-typ_SF"/>
</dbReference>
<evidence type="ECO:0000259" key="13">
    <source>
        <dbReference type="Pfam" id="PF00288"/>
    </source>
</evidence>
<evidence type="ECO:0000313" key="16">
    <source>
        <dbReference type="EMBL" id="KRM86605.1"/>
    </source>
</evidence>
<dbReference type="NCBIfam" id="NF003705">
    <property type="entry name" value="PRK05322.1"/>
    <property type="match status" value="1"/>
</dbReference>
<evidence type="ECO:0000256" key="9">
    <source>
        <dbReference type="ARBA" id="ARBA00023144"/>
    </source>
</evidence>
<dbReference type="InterPro" id="IPR022963">
    <property type="entry name" value="Galactokinase_bac"/>
</dbReference>
<comment type="catalytic activity">
    <reaction evidence="11">
        <text>alpha-D-galactose + ATP = alpha-D-galactose 1-phosphate + ADP + H(+)</text>
        <dbReference type="Rhea" id="RHEA:13553"/>
        <dbReference type="ChEBI" id="CHEBI:15378"/>
        <dbReference type="ChEBI" id="CHEBI:28061"/>
        <dbReference type="ChEBI" id="CHEBI:30616"/>
        <dbReference type="ChEBI" id="CHEBI:58336"/>
        <dbReference type="ChEBI" id="CHEBI:456216"/>
        <dbReference type="EC" id="2.7.1.6"/>
    </reaction>
</comment>
<evidence type="ECO:0000256" key="5">
    <source>
        <dbReference type="ARBA" id="ARBA00022741"/>
    </source>
</evidence>
<dbReference type="NCBIfam" id="TIGR00131">
    <property type="entry name" value="gal_kin"/>
    <property type="match status" value="1"/>
</dbReference>
<evidence type="ECO:0000256" key="3">
    <source>
        <dbReference type="ARBA" id="ARBA00022679"/>
    </source>
</evidence>
<dbReference type="FunFam" id="3.30.230.10:FF:000017">
    <property type="entry name" value="Galactokinase"/>
    <property type="match status" value="1"/>
</dbReference>
<keyword evidence="4 11" id="KW-0479">Metal-binding</keyword>
<dbReference type="STRING" id="1423810.FD19_GL001796"/>
<evidence type="ECO:0000256" key="10">
    <source>
        <dbReference type="ARBA" id="ARBA00023277"/>
    </source>
</evidence>
<gene>
    <name evidence="11" type="primary">galK</name>
    <name evidence="16" type="ORF">FD19_GL001796</name>
</gene>
<feature type="binding site" evidence="11">
    <location>
        <position position="135"/>
    </location>
    <ligand>
        <name>Mg(2+)</name>
        <dbReference type="ChEBI" id="CHEBI:18420"/>
    </ligand>
</feature>
<feature type="site" description="Transition state stabilizer" evidence="11">
    <location>
        <position position="32"/>
    </location>
</feature>
<dbReference type="SUPFAM" id="SSF54211">
    <property type="entry name" value="Ribosomal protein S5 domain 2-like"/>
    <property type="match status" value="1"/>
</dbReference>
<proteinExistence type="inferred from homology"/>
<dbReference type="PANTHER" id="PTHR10457:SF7">
    <property type="entry name" value="GALACTOKINASE-RELATED"/>
    <property type="match status" value="1"/>
</dbReference>
<dbReference type="SUPFAM" id="SSF55060">
    <property type="entry name" value="GHMP Kinase, C-terminal domain"/>
    <property type="match status" value="1"/>
</dbReference>
<dbReference type="InterPro" id="IPR014721">
    <property type="entry name" value="Ribsml_uS5_D2-typ_fold_subgr"/>
</dbReference>
<keyword evidence="10 11" id="KW-0119">Carbohydrate metabolism</keyword>
<evidence type="ECO:0000256" key="12">
    <source>
        <dbReference type="NCBIfam" id="TIGR00131"/>
    </source>
</evidence>
<sequence length="395" mass="42950">MEDDIMDTATLTSGFTQQFGHAADAMFFAPGRINLIGEYTDFNGGHVFPCAISLGTYAAVGTNDQQALRLYSANFADQGVLTVPLAQLDTPKDGRWTDYAKGMARELVAHGAKFDHGLDIYIYGNLPNAAGLSSSASLEMLMGTILQDTFDLHFSRVELVKMGQLVENNYIGVNSGIMDQFAVEMGEANHAVFLDTNTLQYASVPLDLQDNVILIMNTNKRRELTDSKYNERRSECEEALARLQKQLDIKTLGDLDGDTFDEYSYLIYDDTLIRRARHAVVENQRTLRATKALQAGDLATFSRLVSASGVSLAYDFEVTGLELDTLVTTALQQPGVLGARMTGAGFGGCAIAIVAKDAVAAVQAAVGQRYREVVGYDADFYVAEVADGAHKLADK</sequence>
<dbReference type="Gene3D" id="3.30.70.890">
    <property type="entry name" value="GHMP kinase, C-terminal domain"/>
    <property type="match status" value="1"/>
</dbReference>
<dbReference type="EC" id="2.7.1.6" evidence="11 12"/>
<dbReference type="PROSITE" id="PS00627">
    <property type="entry name" value="GHMP_KINASES_ATP"/>
    <property type="match status" value="1"/>
</dbReference>
<feature type="binding site" evidence="11">
    <location>
        <begin position="38"/>
        <end position="41"/>
    </location>
    <ligand>
        <name>substrate</name>
    </ligand>
</feature>
<keyword evidence="6 11" id="KW-0418">Kinase</keyword>
<comment type="pathway">
    <text evidence="11">Carbohydrate metabolism; galactose metabolism.</text>
</comment>
<feature type="domain" description="GHMP kinase C-terminal" evidence="14">
    <location>
        <begin position="290"/>
        <end position="371"/>
    </location>
</feature>
<feature type="binding site" evidence="11">
    <location>
        <position position="167"/>
    </location>
    <ligand>
        <name>Mg(2+)</name>
        <dbReference type="ChEBI" id="CHEBI:18420"/>
    </ligand>
</feature>
<organism evidence="16 17">
    <name type="scientific">Lacticaseibacillus thailandensis DSM 22698 = JCM 13996</name>
    <dbReference type="NCBI Taxonomy" id="1423810"/>
    <lineage>
        <taxon>Bacteria</taxon>
        <taxon>Bacillati</taxon>
        <taxon>Bacillota</taxon>
        <taxon>Bacilli</taxon>
        <taxon>Lactobacillales</taxon>
        <taxon>Lactobacillaceae</taxon>
        <taxon>Lacticaseibacillus</taxon>
    </lineage>
</organism>
<dbReference type="Pfam" id="PF10509">
    <property type="entry name" value="GalKase_gal_bdg"/>
    <property type="match status" value="1"/>
</dbReference>
<evidence type="ECO:0000256" key="11">
    <source>
        <dbReference type="HAMAP-Rule" id="MF_00246"/>
    </source>
</evidence>
<evidence type="ECO:0000256" key="4">
    <source>
        <dbReference type="ARBA" id="ARBA00022723"/>
    </source>
</evidence>
<dbReference type="GO" id="GO:0000287">
    <property type="term" value="F:magnesium ion binding"/>
    <property type="evidence" value="ECO:0007669"/>
    <property type="project" value="UniProtKB-UniRule"/>
</dbReference>
<dbReference type="Pfam" id="PF00288">
    <property type="entry name" value="GHMP_kinases_N"/>
    <property type="match status" value="1"/>
</dbReference>
<comment type="caution">
    <text evidence="16">The sequence shown here is derived from an EMBL/GenBank/DDBJ whole genome shotgun (WGS) entry which is preliminary data.</text>
</comment>
<evidence type="ECO:0000259" key="14">
    <source>
        <dbReference type="Pfam" id="PF08544"/>
    </source>
</evidence>
<dbReference type="GO" id="GO:0005524">
    <property type="term" value="F:ATP binding"/>
    <property type="evidence" value="ECO:0007669"/>
    <property type="project" value="UniProtKB-UniRule"/>
</dbReference>
<dbReference type="PRINTS" id="PR00959">
    <property type="entry name" value="MEVGALKINASE"/>
</dbReference>
<dbReference type="InterPro" id="IPR036554">
    <property type="entry name" value="GHMP_kinase_C_sf"/>
</dbReference>
<dbReference type="InterPro" id="IPR000705">
    <property type="entry name" value="Galactokinase"/>
</dbReference>
<comment type="subcellular location">
    <subcellularLocation>
        <location evidence="11">Cytoplasm</location>
    </subcellularLocation>
</comment>
<dbReference type="HAMAP" id="MF_00246">
    <property type="entry name" value="Galactokinase"/>
    <property type="match status" value="1"/>
</dbReference>
<feature type="binding site" evidence="11">
    <location>
        <begin position="129"/>
        <end position="135"/>
    </location>
    <ligand>
        <name>ATP</name>
        <dbReference type="ChEBI" id="CHEBI:30616"/>
    </ligand>
</feature>
<evidence type="ECO:0000256" key="8">
    <source>
        <dbReference type="ARBA" id="ARBA00022842"/>
    </source>
</evidence>
<evidence type="ECO:0000256" key="6">
    <source>
        <dbReference type="ARBA" id="ARBA00022777"/>
    </source>
</evidence>
<dbReference type="GO" id="GO:0004335">
    <property type="term" value="F:galactokinase activity"/>
    <property type="evidence" value="ECO:0007669"/>
    <property type="project" value="UniProtKB-UniRule"/>
</dbReference>
<dbReference type="InterPro" id="IPR019539">
    <property type="entry name" value="GalKase_N"/>
</dbReference>
<keyword evidence="8 11" id="KW-0460">Magnesium</keyword>
<accession>A0A0R2C4F8</accession>
<keyword evidence="17" id="KW-1185">Reference proteome</keyword>
<keyword evidence="7 11" id="KW-0067">ATP-binding</keyword>
<evidence type="ECO:0000313" key="17">
    <source>
        <dbReference type="Proteomes" id="UP000051789"/>
    </source>
</evidence>
<feature type="domain" description="GHMP kinase N-terminal" evidence="13">
    <location>
        <begin position="99"/>
        <end position="186"/>
    </location>
</feature>
<keyword evidence="2 11" id="KW-0963">Cytoplasm</keyword>
<feature type="active site" description="Proton acceptor" evidence="11">
    <location>
        <position position="179"/>
    </location>
</feature>
<evidence type="ECO:0000256" key="1">
    <source>
        <dbReference type="ARBA" id="ARBA00006566"/>
    </source>
</evidence>
<dbReference type="PANTHER" id="PTHR10457">
    <property type="entry name" value="MEVALONATE KINASE/GALACTOKINASE"/>
    <property type="match status" value="1"/>
</dbReference>
<protein>
    <recommendedName>
        <fullName evidence="11 12">Galactokinase</fullName>
        <ecNumber evidence="11 12">2.7.1.6</ecNumber>
    </recommendedName>
    <alternativeName>
        <fullName evidence="11">Galactose kinase</fullName>
    </alternativeName>
</protein>
<name>A0A0R2C4F8_9LACO</name>
<dbReference type="GO" id="GO:0006012">
    <property type="term" value="P:galactose metabolic process"/>
    <property type="evidence" value="ECO:0007669"/>
    <property type="project" value="UniProtKB-UniRule"/>
</dbReference>
<feature type="binding site" evidence="11">
    <location>
        <position position="229"/>
    </location>
    <ligand>
        <name>substrate</name>
    </ligand>
</feature>
<feature type="binding site" evidence="11">
    <location>
        <position position="72"/>
    </location>
    <ligand>
        <name>ATP</name>
        <dbReference type="ChEBI" id="CHEBI:30616"/>
    </ligand>
</feature>
<keyword evidence="3 11" id="KW-0808">Transferase</keyword>
<dbReference type="Pfam" id="PF08544">
    <property type="entry name" value="GHMP_kinases_C"/>
    <property type="match status" value="1"/>
</dbReference>
<dbReference type="InterPro" id="IPR006204">
    <property type="entry name" value="GHMP_kinase_N_dom"/>
</dbReference>
<dbReference type="InterPro" id="IPR006203">
    <property type="entry name" value="GHMP_knse_ATP-bd_CS"/>
</dbReference>
<dbReference type="PRINTS" id="PR00473">
    <property type="entry name" value="GALCTOKINASE"/>
</dbReference>
<comment type="function">
    <text evidence="11">Catalyzes the transfer of the gamma-phosphate of ATP to D-galactose to form alpha-D-galactose-1-phosphate (Gal-1-P).</text>
</comment>
<dbReference type="FunFam" id="3.30.70.890:FF:000001">
    <property type="entry name" value="Galactokinase"/>
    <property type="match status" value="1"/>
</dbReference>
<reference evidence="16 17" key="1">
    <citation type="journal article" date="2015" name="Genome Announc.">
        <title>Expanding the biotechnology potential of lactobacilli through comparative genomics of 213 strains and associated genera.</title>
        <authorList>
            <person name="Sun Z."/>
            <person name="Harris H.M."/>
            <person name="McCann A."/>
            <person name="Guo C."/>
            <person name="Argimon S."/>
            <person name="Zhang W."/>
            <person name="Yang X."/>
            <person name="Jeffery I.B."/>
            <person name="Cooney J.C."/>
            <person name="Kagawa T.F."/>
            <person name="Liu W."/>
            <person name="Song Y."/>
            <person name="Salvetti E."/>
            <person name="Wrobel A."/>
            <person name="Rasinkangas P."/>
            <person name="Parkhill J."/>
            <person name="Rea M.C."/>
            <person name="O'Sullivan O."/>
            <person name="Ritari J."/>
            <person name="Douillard F.P."/>
            <person name="Paul Ross R."/>
            <person name="Yang R."/>
            <person name="Briner A.E."/>
            <person name="Felis G.E."/>
            <person name="de Vos W.M."/>
            <person name="Barrangou R."/>
            <person name="Klaenhammer T.R."/>
            <person name="Caufield P.W."/>
            <person name="Cui Y."/>
            <person name="Zhang H."/>
            <person name="O'Toole P.W."/>
        </authorList>
    </citation>
    <scope>NUCLEOTIDE SEQUENCE [LARGE SCALE GENOMIC DNA]</scope>
    <source>
        <strain evidence="16 17">DSM 22698</strain>
    </source>
</reference>
<keyword evidence="9 11" id="KW-0299">Galactose metabolism</keyword>
<dbReference type="GO" id="GO:0005829">
    <property type="term" value="C:cytosol"/>
    <property type="evidence" value="ECO:0007669"/>
    <property type="project" value="TreeGrafter"/>
</dbReference>
<keyword evidence="5 11" id="KW-0547">Nucleotide-binding</keyword>